<evidence type="ECO:0000313" key="9">
    <source>
        <dbReference type="Proteomes" id="UP000305238"/>
    </source>
</evidence>
<keyword evidence="5" id="KW-0175">Coiled coil</keyword>
<dbReference type="Proteomes" id="UP000305238">
    <property type="component" value="Unassembled WGS sequence"/>
</dbReference>
<comment type="caution">
    <text evidence="8">The sequence shown here is derived from an EMBL/GenBank/DDBJ whole genome shotgun (WGS) entry which is preliminary data.</text>
</comment>
<dbReference type="PANTHER" id="PTHR47359:SF3">
    <property type="entry name" value="NLP_P60 DOMAIN-CONTAINING PROTEIN-RELATED"/>
    <property type="match status" value="1"/>
</dbReference>
<evidence type="ECO:0000256" key="1">
    <source>
        <dbReference type="ARBA" id="ARBA00007074"/>
    </source>
</evidence>
<reference evidence="8 9" key="1">
    <citation type="submission" date="2019-05" db="EMBL/GenBank/DDBJ databases">
        <title>Draft genome sequence of Actinomadura geliboluensis A8036.</title>
        <authorList>
            <person name="Saricaoglu S."/>
            <person name="Isik K."/>
        </authorList>
    </citation>
    <scope>NUCLEOTIDE SEQUENCE [LARGE SCALE GENOMIC DNA]</scope>
    <source>
        <strain evidence="8 9">A8036</strain>
    </source>
</reference>
<keyword evidence="4" id="KW-0788">Thiol protease</keyword>
<evidence type="ECO:0000259" key="7">
    <source>
        <dbReference type="PROSITE" id="PS51935"/>
    </source>
</evidence>
<feature type="coiled-coil region" evidence="5">
    <location>
        <begin position="150"/>
        <end position="198"/>
    </location>
</feature>
<evidence type="ECO:0000256" key="2">
    <source>
        <dbReference type="ARBA" id="ARBA00022670"/>
    </source>
</evidence>
<protein>
    <submittedName>
        <fullName evidence="8">NlpC/P60 family protein</fullName>
    </submittedName>
</protein>
<evidence type="ECO:0000256" key="3">
    <source>
        <dbReference type="ARBA" id="ARBA00022801"/>
    </source>
</evidence>
<dbReference type="Gene3D" id="3.90.1720.10">
    <property type="entry name" value="endopeptidase domain like (from Nostoc punctiforme)"/>
    <property type="match status" value="1"/>
</dbReference>
<proteinExistence type="inferred from homology"/>
<evidence type="ECO:0000256" key="5">
    <source>
        <dbReference type="SAM" id="Coils"/>
    </source>
</evidence>
<evidence type="ECO:0000256" key="4">
    <source>
        <dbReference type="ARBA" id="ARBA00022807"/>
    </source>
</evidence>
<accession>A0A5S4FTP4</accession>
<feature type="chain" id="PRO_5024434844" evidence="6">
    <location>
        <begin position="43"/>
        <end position="349"/>
    </location>
</feature>
<feature type="signal peptide" evidence="6">
    <location>
        <begin position="1"/>
        <end position="42"/>
    </location>
</feature>
<dbReference type="InterPro" id="IPR038765">
    <property type="entry name" value="Papain-like_cys_pep_sf"/>
</dbReference>
<keyword evidence="6" id="KW-0732">Signal</keyword>
<feature type="domain" description="NlpC/P60" evidence="7">
    <location>
        <begin position="221"/>
        <end position="349"/>
    </location>
</feature>
<dbReference type="EMBL" id="VCKZ01000671">
    <property type="protein sequence ID" value="TMR23992.1"/>
    <property type="molecule type" value="Genomic_DNA"/>
</dbReference>
<name>A0A5S4FTP4_9ACTN</name>
<dbReference type="SUPFAM" id="SSF54001">
    <property type="entry name" value="Cysteine proteinases"/>
    <property type="match status" value="1"/>
</dbReference>
<dbReference type="InterPro" id="IPR051794">
    <property type="entry name" value="PG_Endopeptidase_C40"/>
</dbReference>
<dbReference type="Pfam" id="PF00877">
    <property type="entry name" value="NLPC_P60"/>
    <property type="match status" value="1"/>
</dbReference>
<dbReference type="GO" id="GO:0006508">
    <property type="term" value="P:proteolysis"/>
    <property type="evidence" value="ECO:0007669"/>
    <property type="project" value="UniProtKB-KW"/>
</dbReference>
<dbReference type="PANTHER" id="PTHR47359">
    <property type="entry name" value="PEPTIDOGLYCAN DL-ENDOPEPTIDASE CWLO"/>
    <property type="match status" value="1"/>
</dbReference>
<dbReference type="GO" id="GO:0008234">
    <property type="term" value="F:cysteine-type peptidase activity"/>
    <property type="evidence" value="ECO:0007669"/>
    <property type="project" value="UniProtKB-KW"/>
</dbReference>
<keyword evidence="2" id="KW-0645">Protease</keyword>
<organism evidence="8 9">
    <name type="scientific">Actinomadura geliboluensis</name>
    <dbReference type="NCBI Taxonomy" id="882440"/>
    <lineage>
        <taxon>Bacteria</taxon>
        <taxon>Bacillati</taxon>
        <taxon>Actinomycetota</taxon>
        <taxon>Actinomycetes</taxon>
        <taxon>Streptosporangiales</taxon>
        <taxon>Thermomonosporaceae</taxon>
        <taxon>Actinomadura</taxon>
    </lineage>
</organism>
<comment type="similarity">
    <text evidence="1">Belongs to the peptidase C40 family.</text>
</comment>
<dbReference type="PROSITE" id="PS51935">
    <property type="entry name" value="NLPC_P60"/>
    <property type="match status" value="1"/>
</dbReference>
<dbReference type="AlphaFoldDB" id="A0A5S4FTP4"/>
<evidence type="ECO:0000256" key="6">
    <source>
        <dbReference type="SAM" id="SignalP"/>
    </source>
</evidence>
<keyword evidence="3" id="KW-0378">Hydrolase</keyword>
<sequence>MQRRAAVIGTPKRRTRTPRTITAWAISAAVAAALLAPAPASAEPEPSRRELTAQQKKLADDAEKLSEQYNGLRERLKQAHRAAKVAEGNAARQKKALDDARARIVKLAADSYKNGPADPAVAFASAKDPQSVLDRSATLNYFARQDGDRVAHLLQTMQAAERSRKSAEARAKQVRELTDEAKKKRKELQARLKKVEAKLGVGTPIRGNGGPIPNVDPGGASAKAMTAVRAALSQLGVPYSWGGGTASGPSYGTAQGANIKGFDCSGLTLYAYAQVGINLPHYTGAQYNAGTHVSMSQLRPGDLVFFHADLHHMGLYIGNGKMVHAPQTGDVVKISPLAGRPFAGGVRVA</sequence>
<dbReference type="OrthoDB" id="3209655at2"/>
<dbReference type="Gene3D" id="6.10.250.3150">
    <property type="match status" value="1"/>
</dbReference>
<keyword evidence="9" id="KW-1185">Reference proteome</keyword>
<evidence type="ECO:0000313" key="8">
    <source>
        <dbReference type="EMBL" id="TMR23992.1"/>
    </source>
</evidence>
<feature type="coiled-coil region" evidence="5">
    <location>
        <begin position="48"/>
        <end position="110"/>
    </location>
</feature>
<dbReference type="RefSeq" id="WP_138642279.1">
    <property type="nucleotide sequence ID" value="NZ_VCKZ01000671.1"/>
</dbReference>
<dbReference type="InterPro" id="IPR000064">
    <property type="entry name" value="NLP_P60_dom"/>
</dbReference>
<gene>
    <name evidence="8" type="ORF">ETD96_43315</name>
</gene>